<evidence type="ECO:0000256" key="2">
    <source>
        <dbReference type="ARBA" id="ARBA00022576"/>
    </source>
</evidence>
<dbReference type="RefSeq" id="WP_153548619.1">
    <property type="nucleotide sequence ID" value="NZ_WIXK01000007.1"/>
</dbReference>
<dbReference type="InterPro" id="IPR015421">
    <property type="entry name" value="PyrdxlP-dep_Trfase_major"/>
</dbReference>
<dbReference type="PANTHER" id="PTHR43094">
    <property type="entry name" value="AMINOTRANSFERASE"/>
    <property type="match status" value="1"/>
</dbReference>
<dbReference type="InterPro" id="IPR015424">
    <property type="entry name" value="PyrdxlP-dep_Trfase"/>
</dbReference>
<evidence type="ECO:0000256" key="1">
    <source>
        <dbReference type="ARBA" id="ARBA00008954"/>
    </source>
</evidence>
<evidence type="ECO:0000256" key="5">
    <source>
        <dbReference type="RuleBase" id="RU003560"/>
    </source>
</evidence>
<evidence type="ECO:0000313" key="7">
    <source>
        <dbReference type="Proteomes" id="UP000436694"/>
    </source>
</evidence>
<organism evidence="6 7">
    <name type="scientific">Tritonibacter aquimaris</name>
    <dbReference type="NCBI Taxonomy" id="2663379"/>
    <lineage>
        <taxon>Bacteria</taxon>
        <taxon>Pseudomonadati</taxon>
        <taxon>Pseudomonadota</taxon>
        <taxon>Alphaproteobacteria</taxon>
        <taxon>Rhodobacterales</taxon>
        <taxon>Paracoccaceae</taxon>
        <taxon>Tritonibacter</taxon>
    </lineage>
</organism>
<keyword evidence="4 5" id="KW-0663">Pyridoxal phosphate</keyword>
<dbReference type="EMBL" id="WIXK01000007">
    <property type="protein sequence ID" value="MQY43729.1"/>
    <property type="molecule type" value="Genomic_DNA"/>
</dbReference>
<dbReference type="NCBIfam" id="NF005685">
    <property type="entry name" value="PRK07483.1"/>
    <property type="match status" value="1"/>
</dbReference>
<accession>A0A844AN84</accession>
<keyword evidence="7" id="KW-1185">Reference proteome</keyword>
<keyword evidence="3 6" id="KW-0808">Transferase</keyword>
<comment type="caution">
    <text evidence="6">The sequence shown here is derived from an EMBL/GenBank/DDBJ whole genome shotgun (WGS) entry which is preliminary data.</text>
</comment>
<dbReference type="PIRSF" id="PIRSF000521">
    <property type="entry name" value="Transaminase_4ab_Lys_Orn"/>
    <property type="match status" value="1"/>
</dbReference>
<comment type="similarity">
    <text evidence="1 5">Belongs to the class-III pyridoxal-phosphate-dependent aminotransferase family.</text>
</comment>
<proteinExistence type="inferred from homology"/>
<evidence type="ECO:0000313" key="6">
    <source>
        <dbReference type="EMBL" id="MQY43729.1"/>
    </source>
</evidence>
<dbReference type="AlphaFoldDB" id="A0A844AN84"/>
<keyword evidence="2 6" id="KW-0032">Aminotransferase</keyword>
<dbReference type="GO" id="GO:0005829">
    <property type="term" value="C:cytosol"/>
    <property type="evidence" value="ECO:0007669"/>
    <property type="project" value="TreeGrafter"/>
</dbReference>
<dbReference type="GO" id="GO:0008483">
    <property type="term" value="F:transaminase activity"/>
    <property type="evidence" value="ECO:0007669"/>
    <property type="project" value="UniProtKB-KW"/>
</dbReference>
<reference evidence="6 7" key="1">
    <citation type="submission" date="2019-10" db="EMBL/GenBank/DDBJ databases">
        <title>Epibacterium sp. nov., isolated from seawater.</title>
        <authorList>
            <person name="Zhang X."/>
            <person name="Li N."/>
        </authorList>
    </citation>
    <scope>NUCLEOTIDE SEQUENCE [LARGE SCALE GENOMIC DNA]</scope>
    <source>
        <strain evidence="6 7">SM1969</strain>
    </source>
</reference>
<dbReference type="Gene3D" id="3.40.640.10">
    <property type="entry name" value="Type I PLP-dependent aspartate aminotransferase-like (Major domain)"/>
    <property type="match status" value="1"/>
</dbReference>
<dbReference type="Proteomes" id="UP000436694">
    <property type="component" value="Unassembled WGS sequence"/>
</dbReference>
<dbReference type="CDD" id="cd00610">
    <property type="entry name" value="OAT_like"/>
    <property type="match status" value="1"/>
</dbReference>
<dbReference type="InterPro" id="IPR005814">
    <property type="entry name" value="Aminotrans_3"/>
</dbReference>
<dbReference type="InterPro" id="IPR015422">
    <property type="entry name" value="PyrdxlP-dep_Trfase_small"/>
</dbReference>
<dbReference type="FunFam" id="3.40.640.10:FF:000014">
    <property type="entry name" value="Adenosylmethionine-8-amino-7-oxononanoate aminotransferase, probable"/>
    <property type="match status" value="1"/>
</dbReference>
<dbReference type="SUPFAM" id="SSF53383">
    <property type="entry name" value="PLP-dependent transferases"/>
    <property type="match status" value="1"/>
</dbReference>
<dbReference type="Pfam" id="PF00202">
    <property type="entry name" value="Aminotran_3"/>
    <property type="match status" value="1"/>
</dbReference>
<dbReference type="Gene3D" id="3.90.1150.10">
    <property type="entry name" value="Aspartate Aminotransferase, domain 1"/>
    <property type="match status" value="1"/>
</dbReference>
<sequence length="440" mass="47441">MSHIFPRHCHKKLPTVSYGDGVFLVDQNGKRYFDGSGGAAVSCLGHSDAKVTAAIKAQLDQVAFAHTGFMTSQPAEALADKLIAHAPKRLDRVYLVSGGSEAMESALKLARQYFVERSQPQRRHVIARQQSYHGNTLGVLATGGNQWRREQFSPLLIETHHISPCYAYRGQKPGESEFEYGQRVANELADKIEELGAENVMAFVAEPVVGATAGAVPPVEGYFKRVREICDQNGVLLILDEVMCGMGRTGTLFACEQDEIAPDICAVAKGLGAGYQPIGAMLCSAEIYDAVADGSGFFQHGHTYIGHPVAAAASLAVLERLIDDRVAERVVPMGQKLHAALEDTFGNHPHVGDIRGRGLFLGLELVEDRDSKQPFAPERQLAAKIKAAAFEAGLICYPMGGTIDGRTGAHILLAPPFIMEDAHIDLIVGTLQCALETALI</sequence>
<evidence type="ECO:0000256" key="4">
    <source>
        <dbReference type="ARBA" id="ARBA00022898"/>
    </source>
</evidence>
<dbReference type="GO" id="GO:0030170">
    <property type="term" value="F:pyridoxal phosphate binding"/>
    <property type="evidence" value="ECO:0007669"/>
    <property type="project" value="InterPro"/>
</dbReference>
<dbReference type="PANTHER" id="PTHR43094:SF1">
    <property type="entry name" value="AMINOTRANSFERASE CLASS-III"/>
    <property type="match status" value="1"/>
</dbReference>
<gene>
    <name evidence="6" type="ORF">GG681_13870</name>
</gene>
<name>A0A844AN84_9RHOB</name>
<protein>
    <submittedName>
        <fullName evidence="6">Aspartate aminotransferase family protein</fullName>
    </submittedName>
</protein>
<evidence type="ECO:0000256" key="3">
    <source>
        <dbReference type="ARBA" id="ARBA00022679"/>
    </source>
</evidence>